<comment type="caution">
    <text evidence="2">The sequence shown here is derived from an EMBL/GenBank/DDBJ whole genome shotgun (WGS) entry which is preliminary data.</text>
</comment>
<protein>
    <recommendedName>
        <fullName evidence="1">Mutator-like transposase domain-containing protein</fullName>
    </recommendedName>
</protein>
<feature type="domain" description="Mutator-like transposase" evidence="1">
    <location>
        <begin position="4"/>
        <end position="125"/>
    </location>
</feature>
<evidence type="ECO:0000313" key="3">
    <source>
        <dbReference type="Proteomes" id="UP001159363"/>
    </source>
</evidence>
<keyword evidence="3" id="KW-1185">Reference proteome</keyword>
<dbReference type="InterPro" id="IPR049012">
    <property type="entry name" value="Mutator_transp_dom"/>
</dbReference>
<organism evidence="2 3">
    <name type="scientific">Dryococelus australis</name>
    <dbReference type="NCBI Taxonomy" id="614101"/>
    <lineage>
        <taxon>Eukaryota</taxon>
        <taxon>Metazoa</taxon>
        <taxon>Ecdysozoa</taxon>
        <taxon>Arthropoda</taxon>
        <taxon>Hexapoda</taxon>
        <taxon>Insecta</taxon>
        <taxon>Pterygota</taxon>
        <taxon>Neoptera</taxon>
        <taxon>Polyneoptera</taxon>
        <taxon>Phasmatodea</taxon>
        <taxon>Verophasmatodea</taxon>
        <taxon>Anareolatae</taxon>
        <taxon>Phasmatidae</taxon>
        <taxon>Eurycanthinae</taxon>
        <taxon>Dryococelus</taxon>
    </lineage>
</organism>
<gene>
    <name evidence="2" type="ORF">PR048_023405</name>
</gene>
<reference evidence="2 3" key="1">
    <citation type="submission" date="2023-02" db="EMBL/GenBank/DDBJ databases">
        <title>LHISI_Scaffold_Assembly.</title>
        <authorList>
            <person name="Stuart O.P."/>
            <person name="Cleave R."/>
            <person name="Magrath M.J.L."/>
            <person name="Mikheyev A.S."/>
        </authorList>
    </citation>
    <scope>NUCLEOTIDE SEQUENCE [LARGE SCALE GENOMIC DNA]</scope>
    <source>
        <strain evidence="2">Daus_M_001</strain>
        <tissue evidence="2">Leg muscle</tissue>
    </source>
</reference>
<dbReference type="Pfam" id="PF20700">
    <property type="entry name" value="Mutator"/>
    <property type="match status" value="1"/>
</dbReference>
<dbReference type="EMBL" id="JARBHB010000009">
    <property type="protein sequence ID" value="KAJ8875510.1"/>
    <property type="molecule type" value="Genomic_DNA"/>
</dbReference>
<proteinExistence type="predicted"/>
<dbReference type="Proteomes" id="UP001159363">
    <property type="component" value="Chromosome 8"/>
</dbReference>
<sequence>MYLYFGDGYSSVMSQLEKAKLYGPTFVIQKIEGVNHILRYYLRWLQYICSKTKMRLGDVPMVLSKLLSGQLQHFRCAITGAIKYRKSLVGINEQQRIRELRSDFHNGPFHVFGDHSKCPAREYFCNGSRSGDECLVLNMKSVGIWDEIMSANNILSHHSESIFRRFLDGKRVNFSLHGGYLTSELSAIYCNTDDSKLAEIHFKKLTKALANLQKKNLQKTKRKIKFSGKDSHYGIFPQTPGFNLEEYNKKKEQFLKGLQCDNNKILNIQLFTTGQKHYMSKTSDCFLFWENISHESNDTMLLEYILYSTFYGNQSTGYGFENEPNAIAQLEQEFGLAVNP</sequence>
<accession>A0ABQ9GU03</accession>
<name>A0ABQ9GU03_9NEOP</name>
<evidence type="ECO:0000259" key="1">
    <source>
        <dbReference type="Pfam" id="PF20700"/>
    </source>
</evidence>
<evidence type="ECO:0000313" key="2">
    <source>
        <dbReference type="EMBL" id="KAJ8875510.1"/>
    </source>
</evidence>